<dbReference type="Pfam" id="PF12697">
    <property type="entry name" value="Abhydrolase_6"/>
    <property type="match status" value="1"/>
</dbReference>
<evidence type="ECO:0000313" key="2">
    <source>
        <dbReference type="EMBL" id="EMR02458.1"/>
    </source>
</evidence>
<comment type="caution">
    <text evidence="2">The sequence shown here is derived from an EMBL/GenBank/DDBJ whole genome shotgun (WGS) entry which is preliminary data.</text>
</comment>
<dbReference type="SUPFAM" id="SSF53474">
    <property type="entry name" value="alpha/beta-Hydrolases"/>
    <property type="match status" value="1"/>
</dbReference>
<sequence>MRLIFIPGFGEEAPIFDQLLPALPGPKVLVDNWALVGDYPRPALTAAAYARELAERFGIGEEDVVIGHSMGGWIGLHLKQQTGCGLVQIASWTDPAKVVRPIKSRRMVYWLAKKGMYLNRLVLGVLVWRYYRNSPSRPVFSQVFMRLCRGNRDTVVNELRMILSPLPAPPGVQPDLRIHARADSLVRFPDEACCEVPGDHFTLCTHPDRVLAPILALLQERRQGRRRAQG</sequence>
<keyword evidence="2" id="KW-0378">Hydrolase</keyword>
<name>M7N1A2_9BACT</name>
<dbReference type="InterPro" id="IPR029058">
    <property type="entry name" value="AB_hydrolase_fold"/>
</dbReference>
<dbReference type="RefSeq" id="WP_009195780.1">
    <property type="nucleotide sequence ID" value="NZ_AODQ01000057.1"/>
</dbReference>
<dbReference type="Proteomes" id="UP000011910">
    <property type="component" value="Unassembled WGS sequence"/>
</dbReference>
<dbReference type="STRING" id="1279009.ADICEAN_02389"/>
<dbReference type="EMBL" id="AODQ01000057">
    <property type="protein sequence ID" value="EMR02458.1"/>
    <property type="molecule type" value="Genomic_DNA"/>
</dbReference>
<protein>
    <submittedName>
        <fullName evidence="2">Alpha/beta hydrolase family protein</fullName>
    </submittedName>
</protein>
<feature type="domain" description="AB hydrolase-1" evidence="1">
    <location>
        <begin position="3"/>
        <end position="200"/>
    </location>
</feature>
<gene>
    <name evidence="2" type="ORF">ADICEAN_02389</name>
</gene>
<evidence type="ECO:0000313" key="3">
    <source>
        <dbReference type="Proteomes" id="UP000011910"/>
    </source>
</evidence>
<reference evidence="2 3" key="1">
    <citation type="journal article" date="2013" name="Genome Announc.">
        <title>Draft Genome Sequence of Cesiribacter andamanensis Strain AMV16T, Isolated from a Soil Sample from a Mud Volcano in the Andaman Islands, India.</title>
        <authorList>
            <person name="Shivaji S."/>
            <person name="Ara S."/>
            <person name="Begum Z."/>
            <person name="Srinivas T.N."/>
            <person name="Singh A."/>
            <person name="Kumar Pinnaka A."/>
        </authorList>
    </citation>
    <scope>NUCLEOTIDE SEQUENCE [LARGE SCALE GENOMIC DNA]</scope>
    <source>
        <strain evidence="2 3">AMV16</strain>
    </source>
</reference>
<dbReference type="InterPro" id="IPR000073">
    <property type="entry name" value="AB_hydrolase_1"/>
</dbReference>
<accession>M7N1A2</accession>
<dbReference type="Gene3D" id="3.40.50.1820">
    <property type="entry name" value="alpha/beta hydrolase"/>
    <property type="match status" value="1"/>
</dbReference>
<proteinExistence type="predicted"/>
<dbReference type="OrthoDB" id="950761at2"/>
<keyword evidence="3" id="KW-1185">Reference proteome</keyword>
<dbReference type="eggNOG" id="COG1073">
    <property type="taxonomic scope" value="Bacteria"/>
</dbReference>
<dbReference type="GO" id="GO:0016787">
    <property type="term" value="F:hydrolase activity"/>
    <property type="evidence" value="ECO:0007669"/>
    <property type="project" value="UniProtKB-KW"/>
</dbReference>
<evidence type="ECO:0000259" key="1">
    <source>
        <dbReference type="Pfam" id="PF12697"/>
    </source>
</evidence>
<organism evidence="2 3">
    <name type="scientific">Cesiribacter andamanensis AMV16</name>
    <dbReference type="NCBI Taxonomy" id="1279009"/>
    <lineage>
        <taxon>Bacteria</taxon>
        <taxon>Pseudomonadati</taxon>
        <taxon>Bacteroidota</taxon>
        <taxon>Cytophagia</taxon>
        <taxon>Cytophagales</taxon>
        <taxon>Cesiribacteraceae</taxon>
        <taxon>Cesiribacter</taxon>
    </lineage>
</organism>
<dbReference type="AlphaFoldDB" id="M7N1A2"/>